<organism evidence="5 6">
    <name type="scientific">Stylonychia lemnae</name>
    <name type="common">Ciliate</name>
    <dbReference type="NCBI Taxonomy" id="5949"/>
    <lineage>
        <taxon>Eukaryota</taxon>
        <taxon>Sar</taxon>
        <taxon>Alveolata</taxon>
        <taxon>Ciliophora</taxon>
        <taxon>Intramacronucleata</taxon>
        <taxon>Spirotrichea</taxon>
        <taxon>Stichotrichia</taxon>
        <taxon>Sporadotrichida</taxon>
        <taxon>Oxytrichidae</taxon>
        <taxon>Stylonychinae</taxon>
        <taxon>Stylonychia</taxon>
    </lineage>
</organism>
<dbReference type="InterPro" id="IPR035979">
    <property type="entry name" value="RBD_domain_sf"/>
</dbReference>
<gene>
    <name evidence="5" type="primary">Contig19067.g20214</name>
    <name evidence="5" type="ORF">STYLEM_3395</name>
</gene>
<feature type="compositionally biased region" description="Basic residues" evidence="3">
    <location>
        <begin position="1"/>
        <end position="10"/>
    </location>
</feature>
<reference evidence="5 6" key="1">
    <citation type="submission" date="2014-06" db="EMBL/GenBank/DDBJ databases">
        <authorList>
            <person name="Swart Estienne"/>
        </authorList>
    </citation>
    <scope>NUCLEOTIDE SEQUENCE [LARGE SCALE GENOMIC DNA]</scope>
    <source>
        <strain evidence="5 6">130c</strain>
    </source>
</reference>
<dbReference type="OMA" id="DGQYWNK"/>
<feature type="compositionally biased region" description="Basic and acidic residues" evidence="3">
    <location>
        <begin position="27"/>
        <end position="39"/>
    </location>
</feature>
<proteinExistence type="predicted"/>
<evidence type="ECO:0000313" key="5">
    <source>
        <dbReference type="EMBL" id="CDW74416.1"/>
    </source>
</evidence>
<feature type="region of interest" description="Disordered" evidence="3">
    <location>
        <begin position="1"/>
        <end position="56"/>
    </location>
</feature>
<evidence type="ECO:0000259" key="4">
    <source>
        <dbReference type="PROSITE" id="PS50102"/>
    </source>
</evidence>
<feature type="region of interest" description="Disordered" evidence="3">
    <location>
        <begin position="252"/>
        <end position="272"/>
    </location>
</feature>
<dbReference type="InParanoid" id="A0A077ZWX5"/>
<feature type="domain" description="RRM" evidence="4">
    <location>
        <begin position="59"/>
        <end position="123"/>
    </location>
</feature>
<dbReference type="InterPro" id="IPR000504">
    <property type="entry name" value="RRM_dom"/>
</dbReference>
<evidence type="ECO:0000256" key="2">
    <source>
        <dbReference type="PROSITE-ProRule" id="PRU00176"/>
    </source>
</evidence>
<sequence length="272" mass="31454">MGKTKKSLKRKQPEPESDEQDVEDVIEESKKEEKKKLDSDTSDLDDDSDDEEENGSFLKQVFVSGIPYECTEEEIREFFKTIADNIVGYAHVSIKTQKAYDQALAMNKQVLKNRYLEVKEAEGQKQGLSKDQVKQLAEGMPTDCKTLFVKGLPYEFREDDIGDRFRKFGEIKSIRLSYNWQTKAFKGFAYITFAAHESAKKALLEMNGKEVKGRPIKVDYDVLQEPKGGYKVNLSTDKNRLYNKEIVKEELKKRHKKEKEKTKDSKPKKSII</sequence>
<keyword evidence="1 2" id="KW-0694">RNA-binding</keyword>
<dbReference type="Gene3D" id="3.30.70.330">
    <property type="match status" value="2"/>
</dbReference>
<dbReference type="GO" id="GO:0003723">
    <property type="term" value="F:RNA binding"/>
    <property type="evidence" value="ECO:0007669"/>
    <property type="project" value="UniProtKB-UniRule"/>
</dbReference>
<evidence type="ECO:0000256" key="1">
    <source>
        <dbReference type="ARBA" id="ARBA00022884"/>
    </source>
</evidence>
<feature type="compositionally biased region" description="Acidic residues" evidence="3">
    <location>
        <begin position="15"/>
        <end position="26"/>
    </location>
</feature>
<evidence type="ECO:0000256" key="3">
    <source>
        <dbReference type="SAM" id="MobiDB-lite"/>
    </source>
</evidence>
<dbReference type="Proteomes" id="UP000039865">
    <property type="component" value="Unassembled WGS sequence"/>
</dbReference>
<keyword evidence="6" id="KW-1185">Reference proteome</keyword>
<evidence type="ECO:0000313" key="6">
    <source>
        <dbReference type="Proteomes" id="UP000039865"/>
    </source>
</evidence>
<feature type="compositionally biased region" description="Basic and acidic residues" evidence="3">
    <location>
        <begin position="259"/>
        <end position="272"/>
    </location>
</feature>
<dbReference type="AlphaFoldDB" id="A0A077ZWX5"/>
<accession>A0A077ZWX5</accession>
<dbReference type="InterPro" id="IPR012677">
    <property type="entry name" value="Nucleotide-bd_a/b_plait_sf"/>
</dbReference>
<dbReference type="SMART" id="SM00360">
    <property type="entry name" value="RRM"/>
    <property type="match status" value="2"/>
</dbReference>
<dbReference type="OrthoDB" id="439808at2759"/>
<dbReference type="PANTHER" id="PTHR23236:SF11">
    <property type="entry name" value="EUKARYOTIC TRANSLATION INITIATION FACTOR 4H"/>
    <property type="match status" value="1"/>
</dbReference>
<dbReference type="PROSITE" id="PS50102">
    <property type="entry name" value="RRM"/>
    <property type="match status" value="2"/>
</dbReference>
<protein>
    <submittedName>
        <fullName evidence="5">Rna-binding proteins (Rrm domain)</fullName>
    </submittedName>
</protein>
<feature type="compositionally biased region" description="Acidic residues" evidence="3">
    <location>
        <begin position="40"/>
        <end position="54"/>
    </location>
</feature>
<dbReference type="Pfam" id="PF00076">
    <property type="entry name" value="RRM_1"/>
    <property type="match status" value="2"/>
</dbReference>
<name>A0A077ZWX5_STYLE</name>
<feature type="domain" description="RRM" evidence="4">
    <location>
        <begin position="145"/>
        <end position="223"/>
    </location>
</feature>
<dbReference type="SUPFAM" id="SSF54928">
    <property type="entry name" value="RNA-binding domain, RBD"/>
    <property type="match status" value="2"/>
</dbReference>
<dbReference type="PANTHER" id="PTHR23236">
    <property type="entry name" value="EUKARYOTIC TRANSLATION INITIATION FACTOR 4B/4H"/>
    <property type="match status" value="1"/>
</dbReference>
<dbReference type="EMBL" id="CCKQ01003292">
    <property type="protein sequence ID" value="CDW74416.1"/>
    <property type="molecule type" value="Genomic_DNA"/>
</dbReference>
<dbReference type="CDD" id="cd00590">
    <property type="entry name" value="RRM_SF"/>
    <property type="match status" value="1"/>
</dbReference>